<evidence type="ECO:0000256" key="1">
    <source>
        <dbReference type="ARBA" id="ARBA00003196"/>
    </source>
</evidence>
<evidence type="ECO:0000256" key="8">
    <source>
        <dbReference type="ARBA" id="ARBA00023004"/>
    </source>
</evidence>
<gene>
    <name evidence="10" type="ORF">CCS01_21500</name>
</gene>
<dbReference type="GO" id="GO:0009055">
    <property type="term" value="F:electron transfer activity"/>
    <property type="evidence" value="ECO:0007669"/>
    <property type="project" value="InterPro"/>
</dbReference>
<evidence type="ECO:0000256" key="9">
    <source>
        <dbReference type="SAM" id="MobiDB-lite"/>
    </source>
</evidence>
<dbReference type="InterPro" id="IPR023119">
    <property type="entry name" value="Multihaem_cyt_PRC_cyt_su-like"/>
</dbReference>
<keyword evidence="11" id="KW-1185">Reference proteome</keyword>
<comment type="function">
    <text evidence="1">The reaction center of purple bacteria contains a tightly bound cytochrome molecule which re-reduces the photo oxidized primary electron donor.</text>
</comment>
<dbReference type="SUPFAM" id="SSF48695">
    <property type="entry name" value="Multiheme cytochromes"/>
    <property type="match status" value="1"/>
</dbReference>
<dbReference type="InterPro" id="IPR003158">
    <property type="entry name" value="Photosyn_RC_cyt_c-su"/>
</dbReference>
<dbReference type="GO" id="GO:0020037">
    <property type="term" value="F:heme binding"/>
    <property type="evidence" value="ECO:0007669"/>
    <property type="project" value="InterPro"/>
</dbReference>
<feature type="region of interest" description="Disordered" evidence="9">
    <location>
        <begin position="298"/>
        <end position="340"/>
    </location>
</feature>
<proteinExistence type="predicted"/>
<dbReference type="OrthoDB" id="9813732at2"/>
<comment type="caution">
    <text evidence="10">The sequence shown here is derived from an EMBL/GenBank/DDBJ whole genome shotgun (WGS) entry which is preliminary data.</text>
</comment>
<keyword evidence="5" id="KW-0349">Heme</keyword>
<dbReference type="Proteomes" id="UP000239724">
    <property type="component" value="Unassembled WGS sequence"/>
</dbReference>
<dbReference type="RefSeq" id="WP_104520871.1">
    <property type="nucleotide sequence ID" value="NZ_NHRY01000226.1"/>
</dbReference>
<dbReference type="GO" id="GO:0005506">
    <property type="term" value="F:iron ion binding"/>
    <property type="evidence" value="ECO:0007669"/>
    <property type="project" value="InterPro"/>
</dbReference>
<evidence type="ECO:0000256" key="2">
    <source>
        <dbReference type="ARBA" id="ARBA00015978"/>
    </source>
</evidence>
<dbReference type="Pfam" id="PF02276">
    <property type="entry name" value="CytoC_RC"/>
    <property type="match status" value="1"/>
</dbReference>
<sequence length="340" mass="36803">MSRATIIIGALVIILGAMFVVLPDWTYPPMPSRQLAAPPASMIQFGRGQMPEPVAQAVPAPLPPAAAGGAPTTATYQNVQVLTDLSAAEFMRLQQAITQWVSPHQGCAFCHVAGNDASDAKPQKQVARLMLRMVRHVNADWRSHVKDSGVTCFTCHRGQPVPAETCFPSAPPPECAIVARQENWRESGDNVRRFFPDASWDLYLLNDTPISVQSVTALPATLSIPLHRVAELSVRVHRAGTGDITLRPKPGSGLVYLKLWPHVRPWRLGAPEPMLRAIPQAGVVAPLFCRTPAAAAEARKAAQEPEPVSQPLPEAHSTSRWTCRQGIDAGAPGADEPHRR</sequence>
<accession>A0A2S6N4J3</accession>
<keyword evidence="8" id="KW-0408">Iron</keyword>
<dbReference type="GO" id="GO:0030077">
    <property type="term" value="C:plasma membrane light-harvesting complex"/>
    <property type="evidence" value="ECO:0007669"/>
    <property type="project" value="InterPro"/>
</dbReference>
<keyword evidence="3" id="KW-0813">Transport</keyword>
<evidence type="ECO:0000256" key="5">
    <source>
        <dbReference type="ARBA" id="ARBA00022617"/>
    </source>
</evidence>
<reference evidence="10 11" key="1">
    <citation type="journal article" date="2018" name="Arch. Microbiol.">
        <title>New insights into the metabolic potential of the phototrophic purple bacterium Rhodopila globiformis DSM 161(T) from its draft genome sequence and evidence for a vanadium-dependent nitrogenase.</title>
        <authorList>
            <person name="Imhoff J.F."/>
            <person name="Rahn T."/>
            <person name="Kunzel S."/>
            <person name="Neulinger S.C."/>
        </authorList>
    </citation>
    <scope>NUCLEOTIDE SEQUENCE [LARGE SCALE GENOMIC DNA]</scope>
    <source>
        <strain evidence="10 11">DSM 161</strain>
    </source>
</reference>
<dbReference type="Gene3D" id="1.10.468.10">
    <property type="entry name" value="Photosynthetic Reaction Center, subunit C, domain 2"/>
    <property type="match status" value="1"/>
</dbReference>
<keyword evidence="6" id="KW-0479">Metal-binding</keyword>
<evidence type="ECO:0000256" key="6">
    <source>
        <dbReference type="ARBA" id="ARBA00022723"/>
    </source>
</evidence>
<evidence type="ECO:0000256" key="4">
    <source>
        <dbReference type="ARBA" id="ARBA00022531"/>
    </source>
</evidence>
<name>A0A2S6N4J3_RHOGL</name>
<protein>
    <recommendedName>
        <fullName evidence="2">Photosynthetic reaction center cytochrome c subunit</fullName>
    </recommendedName>
</protein>
<evidence type="ECO:0000313" key="10">
    <source>
        <dbReference type="EMBL" id="PPQ29518.1"/>
    </source>
</evidence>
<dbReference type="EMBL" id="NHRY01000226">
    <property type="protein sequence ID" value="PPQ29518.1"/>
    <property type="molecule type" value="Genomic_DNA"/>
</dbReference>
<evidence type="ECO:0000313" key="11">
    <source>
        <dbReference type="Proteomes" id="UP000239724"/>
    </source>
</evidence>
<evidence type="ECO:0000256" key="3">
    <source>
        <dbReference type="ARBA" id="ARBA00022448"/>
    </source>
</evidence>
<keyword evidence="4" id="KW-0602">Photosynthesis</keyword>
<evidence type="ECO:0000256" key="7">
    <source>
        <dbReference type="ARBA" id="ARBA00022982"/>
    </source>
</evidence>
<dbReference type="GO" id="GO:0019684">
    <property type="term" value="P:photosynthesis, light reaction"/>
    <property type="evidence" value="ECO:0007669"/>
    <property type="project" value="InterPro"/>
</dbReference>
<dbReference type="AlphaFoldDB" id="A0A2S6N4J3"/>
<dbReference type="InterPro" id="IPR036280">
    <property type="entry name" value="Multihaem_cyt_sf"/>
</dbReference>
<keyword evidence="7" id="KW-0249">Electron transport</keyword>
<organism evidence="10 11">
    <name type="scientific">Rhodopila globiformis</name>
    <name type="common">Rhodopseudomonas globiformis</name>
    <dbReference type="NCBI Taxonomy" id="1071"/>
    <lineage>
        <taxon>Bacteria</taxon>
        <taxon>Pseudomonadati</taxon>
        <taxon>Pseudomonadota</taxon>
        <taxon>Alphaproteobacteria</taxon>
        <taxon>Acetobacterales</taxon>
        <taxon>Acetobacteraceae</taxon>
        <taxon>Rhodopila</taxon>
    </lineage>
</organism>